<dbReference type="OrthoDB" id="666248at2759"/>
<evidence type="ECO:0000313" key="2">
    <source>
        <dbReference type="EMBL" id="OEL27778.1"/>
    </source>
</evidence>
<dbReference type="EMBL" id="LWDX02031651">
    <property type="protein sequence ID" value="OEL27778.1"/>
    <property type="molecule type" value="Genomic_DNA"/>
</dbReference>
<evidence type="ECO:0000313" key="3">
    <source>
        <dbReference type="Proteomes" id="UP000095767"/>
    </source>
</evidence>
<gene>
    <name evidence="2" type="ORF">BAE44_0011205</name>
</gene>
<dbReference type="SMART" id="SM00256">
    <property type="entry name" value="FBOX"/>
    <property type="match status" value="1"/>
</dbReference>
<feature type="domain" description="F-box" evidence="1">
    <location>
        <begin position="26"/>
        <end position="65"/>
    </location>
</feature>
<dbReference type="STRING" id="888268.A0A1E5VRN3"/>
<dbReference type="SUPFAM" id="SSF81383">
    <property type="entry name" value="F-box domain"/>
    <property type="match status" value="1"/>
</dbReference>
<dbReference type="PANTHER" id="PTHR31111">
    <property type="entry name" value="BNAA05G37150D PROTEIN-RELATED"/>
    <property type="match status" value="1"/>
</dbReference>
<dbReference type="Gene3D" id="1.20.1280.50">
    <property type="match status" value="1"/>
</dbReference>
<name>A0A1E5VRN3_9POAL</name>
<dbReference type="InterPro" id="IPR001810">
    <property type="entry name" value="F-box_dom"/>
</dbReference>
<dbReference type="Pfam" id="PF12937">
    <property type="entry name" value="F-box-like"/>
    <property type="match status" value="1"/>
</dbReference>
<dbReference type="InterPro" id="IPR013187">
    <property type="entry name" value="F-box-assoc_dom_typ3"/>
</dbReference>
<dbReference type="Proteomes" id="UP000095767">
    <property type="component" value="Unassembled WGS sequence"/>
</dbReference>
<dbReference type="Pfam" id="PF08268">
    <property type="entry name" value="FBA_3"/>
    <property type="match status" value="1"/>
</dbReference>
<dbReference type="AlphaFoldDB" id="A0A1E5VRN3"/>
<sequence>MESVIRRNDDDGRDKVNDAPLAAAAAAGIGVLPTDVLRDILLLLPADALCRLRLVCRPWRSLTSDPGFATAHAVRHPLITGLGSSRREVCIFGMSGNVLRRILVPRRGLHLTSAQPDLVRVTPDRGPSFLVNSVTGEVATMPKNAGSAVESPSILGFVPATGEYKALRFGLLQINCSLVQSCHVVTLGGNQRWRVGPRPPVLIEWKRSVHRVVMGGAAYFLLRQSLLNSADVDPDSIASFDLATEEWRPTTMAGPLSSLLTGPSDTKLLYLKHRYEFRLAQLDGCLVVVHHHGDCSMNLRLLVDKDKRLWAKKYSMQCEPRCRLSHMRVISIHYLS</sequence>
<dbReference type="PROSITE" id="PS50181">
    <property type="entry name" value="FBOX"/>
    <property type="match status" value="1"/>
</dbReference>
<dbReference type="NCBIfam" id="TIGR01640">
    <property type="entry name" value="F_box_assoc_1"/>
    <property type="match status" value="1"/>
</dbReference>
<accession>A0A1E5VRN3</accession>
<organism evidence="2 3">
    <name type="scientific">Dichanthelium oligosanthes</name>
    <dbReference type="NCBI Taxonomy" id="888268"/>
    <lineage>
        <taxon>Eukaryota</taxon>
        <taxon>Viridiplantae</taxon>
        <taxon>Streptophyta</taxon>
        <taxon>Embryophyta</taxon>
        <taxon>Tracheophyta</taxon>
        <taxon>Spermatophyta</taxon>
        <taxon>Magnoliopsida</taxon>
        <taxon>Liliopsida</taxon>
        <taxon>Poales</taxon>
        <taxon>Poaceae</taxon>
        <taxon>PACMAD clade</taxon>
        <taxon>Panicoideae</taxon>
        <taxon>Panicodae</taxon>
        <taxon>Paniceae</taxon>
        <taxon>Dichantheliinae</taxon>
        <taxon>Dichanthelium</taxon>
    </lineage>
</organism>
<proteinExistence type="predicted"/>
<reference evidence="2 3" key="1">
    <citation type="submission" date="2016-09" db="EMBL/GenBank/DDBJ databases">
        <title>The draft genome of Dichanthelium oligosanthes: A C3 panicoid grass species.</title>
        <authorList>
            <person name="Studer A.J."/>
            <person name="Schnable J.C."/>
            <person name="Brutnell T.P."/>
        </authorList>
    </citation>
    <scope>NUCLEOTIDE SEQUENCE [LARGE SCALE GENOMIC DNA]</scope>
    <source>
        <strain evidence="3">cv. Kellogg 1175</strain>
        <tissue evidence="2">Leaf</tissue>
    </source>
</reference>
<dbReference type="CDD" id="cd22157">
    <property type="entry name" value="F-box_AtFBW1-like"/>
    <property type="match status" value="1"/>
</dbReference>
<dbReference type="PANTHER" id="PTHR31111:SF133">
    <property type="entry name" value="OS07G0196600 PROTEIN"/>
    <property type="match status" value="1"/>
</dbReference>
<protein>
    <recommendedName>
        <fullName evidence="1">F-box domain-containing protein</fullName>
    </recommendedName>
</protein>
<keyword evidence="3" id="KW-1185">Reference proteome</keyword>
<comment type="caution">
    <text evidence="2">The sequence shown here is derived from an EMBL/GenBank/DDBJ whole genome shotgun (WGS) entry which is preliminary data.</text>
</comment>
<evidence type="ECO:0000259" key="1">
    <source>
        <dbReference type="PROSITE" id="PS50181"/>
    </source>
</evidence>
<dbReference type="InterPro" id="IPR017451">
    <property type="entry name" value="F-box-assoc_interact_dom"/>
</dbReference>
<dbReference type="InterPro" id="IPR036047">
    <property type="entry name" value="F-box-like_dom_sf"/>
</dbReference>